<dbReference type="Proteomes" id="UP001357485">
    <property type="component" value="Unassembled WGS sequence"/>
</dbReference>
<name>A0ABR0LT25_9PEZI</name>
<proteinExistence type="predicted"/>
<accession>A0ABR0LT25</accession>
<evidence type="ECO:0000313" key="1">
    <source>
        <dbReference type="EMBL" id="KAK5240579.1"/>
    </source>
</evidence>
<gene>
    <name evidence="1" type="ORF">LTR16_010452</name>
</gene>
<comment type="caution">
    <text evidence="1">The sequence shown here is derived from an EMBL/GenBank/DDBJ whole genome shotgun (WGS) entry which is preliminary data.</text>
</comment>
<evidence type="ECO:0000313" key="2">
    <source>
        <dbReference type="Proteomes" id="UP001357485"/>
    </source>
</evidence>
<feature type="non-terminal residue" evidence="1">
    <location>
        <position position="1"/>
    </location>
</feature>
<reference evidence="1 2" key="1">
    <citation type="submission" date="2023-08" db="EMBL/GenBank/DDBJ databases">
        <title>Black Yeasts Isolated from many extreme environments.</title>
        <authorList>
            <person name="Coleine C."/>
            <person name="Stajich J.E."/>
            <person name="Selbmann L."/>
        </authorList>
    </citation>
    <scope>NUCLEOTIDE SEQUENCE [LARGE SCALE GENOMIC DNA]</scope>
    <source>
        <strain evidence="1 2">CCFEE 536</strain>
    </source>
</reference>
<keyword evidence="2" id="KW-1185">Reference proteome</keyword>
<sequence length="73" mass="8162">HRVPGHPKPVTRNLKAPEALLAQEADLRRQAADVVAAQVDDVQAANRVDGEICDLVVRRYEDRERREALAEHG</sequence>
<organism evidence="1 2">
    <name type="scientific">Cryomyces antarcticus</name>
    <dbReference type="NCBI Taxonomy" id="329879"/>
    <lineage>
        <taxon>Eukaryota</taxon>
        <taxon>Fungi</taxon>
        <taxon>Dikarya</taxon>
        <taxon>Ascomycota</taxon>
        <taxon>Pezizomycotina</taxon>
        <taxon>Dothideomycetes</taxon>
        <taxon>Dothideomycetes incertae sedis</taxon>
        <taxon>Cryomyces</taxon>
    </lineage>
</organism>
<protein>
    <submittedName>
        <fullName evidence="1">Uncharacterized protein</fullName>
    </submittedName>
</protein>
<dbReference type="EMBL" id="JAVRRA010011181">
    <property type="protein sequence ID" value="KAK5240579.1"/>
    <property type="molecule type" value="Genomic_DNA"/>
</dbReference>